<evidence type="ECO:0000313" key="2">
    <source>
        <dbReference type="EMBL" id="PRP97351.1"/>
    </source>
</evidence>
<comment type="caution">
    <text evidence="2">The sequence shown here is derived from an EMBL/GenBank/DDBJ whole genome shotgun (WGS) entry which is preliminary data.</text>
</comment>
<evidence type="ECO:0000256" key="1">
    <source>
        <dbReference type="SAM" id="MobiDB-lite"/>
    </source>
</evidence>
<dbReference type="Pfam" id="PF17957">
    <property type="entry name" value="Big_7"/>
    <property type="match status" value="1"/>
</dbReference>
<dbReference type="RefSeq" id="WP_181234368.1">
    <property type="nucleotide sequence ID" value="NZ_PVNL01000130.1"/>
</dbReference>
<feature type="compositionally biased region" description="Acidic residues" evidence="1">
    <location>
        <begin position="56"/>
        <end position="76"/>
    </location>
</feature>
<evidence type="ECO:0000313" key="3">
    <source>
        <dbReference type="Proteomes" id="UP000238823"/>
    </source>
</evidence>
<feature type="region of interest" description="Disordered" evidence="1">
    <location>
        <begin position="49"/>
        <end position="86"/>
    </location>
</feature>
<accession>A0A2S9XXA7</accession>
<dbReference type="InterPro" id="IPR013783">
    <property type="entry name" value="Ig-like_fold"/>
</dbReference>
<dbReference type="EMBL" id="PVNL01000130">
    <property type="protein sequence ID" value="PRP97351.1"/>
    <property type="molecule type" value="Genomic_DNA"/>
</dbReference>
<dbReference type="Proteomes" id="UP000238823">
    <property type="component" value="Unassembled WGS sequence"/>
</dbReference>
<name>A0A2S9XXA7_9BACT</name>
<dbReference type="SUPFAM" id="SSF82171">
    <property type="entry name" value="DPP6 N-terminal domain-like"/>
    <property type="match status" value="1"/>
</dbReference>
<gene>
    <name evidence="2" type="ORF">ENSA7_67010</name>
</gene>
<sequence length="559" mass="58070">MTLLINRHRVLDLAVWLAPCLALTQTLGCTLVPFCDAVPDSQDCLVADGSGTGGDGDVDGSGDGDGDGDGSETGDGDGDHDQPPSIDVFTINGDEVVFLVEAAGGVALQVIASDPDGDLARVEFEADNQLLGSVSGAGPEFDLEWLLSGPEHNGQHTVTVTAYDAADNASAPVSLELGVSMPDGGTELDQWTYDGGLLDAVYDVAVSPDGDQVVLAGQTSTMNGSGQRVDRVVGQAWADKLELTSISASGVVWADGTFVVAGSEFANMEINTMLYAYDTAGAVSNQWLFDGSKPELGNPELSDLPSGLERDSSGRLYAIGTYTPQSGPLIGMKSSYMLAVTPNGDQEWLRWPTESPDIDGAVLLTELTVAPTGDLAAVGTNVTSGELWMSRWDADGLLLSELTLAEGSASEGHAIAAAKDGALVIGGGVETNGDLASWLRKVDANDAELWTAAPAQTGAGVTAAIAVDPWGEIVSVSTEGCDVGGGGLLVCELVARKYDADGTLMWTATWDAQTLSGPVNNLPGFDASVAIDRFGYIYVTAIVYTMNTGTDWWMRKLNP</sequence>
<dbReference type="AlphaFoldDB" id="A0A2S9XXA7"/>
<proteinExistence type="predicted"/>
<dbReference type="Gene3D" id="2.60.40.10">
    <property type="entry name" value="Immunoglobulins"/>
    <property type="match status" value="1"/>
</dbReference>
<organism evidence="2 3">
    <name type="scientific">Enhygromyxa salina</name>
    <dbReference type="NCBI Taxonomy" id="215803"/>
    <lineage>
        <taxon>Bacteria</taxon>
        <taxon>Pseudomonadati</taxon>
        <taxon>Myxococcota</taxon>
        <taxon>Polyangia</taxon>
        <taxon>Nannocystales</taxon>
        <taxon>Nannocystaceae</taxon>
        <taxon>Enhygromyxa</taxon>
    </lineage>
</organism>
<protein>
    <recommendedName>
        <fullName evidence="4">Beta-propeller repeat protein</fullName>
    </recommendedName>
</protein>
<reference evidence="2 3" key="1">
    <citation type="submission" date="2018-03" db="EMBL/GenBank/DDBJ databases">
        <title>Draft Genome Sequences of the Obligatory Marine Myxobacteria Enhygromyxa salina SWB007.</title>
        <authorList>
            <person name="Poehlein A."/>
            <person name="Moghaddam J.A."/>
            <person name="Harms H."/>
            <person name="Alanjari M."/>
            <person name="Koenig G.M."/>
            <person name="Daniel R."/>
            <person name="Schaeberle T.F."/>
        </authorList>
    </citation>
    <scope>NUCLEOTIDE SEQUENCE [LARGE SCALE GENOMIC DNA]</scope>
    <source>
        <strain evidence="2 3">SWB007</strain>
    </source>
</reference>
<evidence type="ECO:0008006" key="4">
    <source>
        <dbReference type="Google" id="ProtNLM"/>
    </source>
</evidence>